<dbReference type="InterPro" id="IPR049120">
    <property type="entry name" value="A2M_bMG2"/>
</dbReference>
<evidence type="ECO:0000256" key="2">
    <source>
        <dbReference type="ARBA" id="ARBA00022729"/>
    </source>
</evidence>
<protein>
    <submittedName>
        <fullName evidence="5">Alpha-2-macroglobulin</fullName>
    </submittedName>
</protein>
<dbReference type="SMART" id="SM01360">
    <property type="entry name" value="A2M"/>
    <property type="match status" value="1"/>
</dbReference>
<dbReference type="Pfam" id="PF17972">
    <property type="entry name" value="bMG5"/>
    <property type="match status" value="1"/>
</dbReference>
<dbReference type="PANTHER" id="PTHR40094">
    <property type="entry name" value="ALPHA-2-MACROGLOBULIN HOMOLOG"/>
    <property type="match status" value="1"/>
</dbReference>
<dbReference type="GO" id="GO:0004866">
    <property type="term" value="F:endopeptidase inhibitor activity"/>
    <property type="evidence" value="ECO:0007669"/>
    <property type="project" value="InterPro"/>
</dbReference>
<dbReference type="PIRSF" id="PIRSF038980">
    <property type="entry name" value="A2M_bac"/>
    <property type="match status" value="1"/>
</dbReference>
<evidence type="ECO:0000259" key="4">
    <source>
        <dbReference type="SMART" id="SM01360"/>
    </source>
</evidence>
<comment type="similarity">
    <text evidence="1">Belongs to the protease inhibitor I39 (alpha-2-macroglobulin) family. Bacterial alpha-2-macroglobulin subfamily.</text>
</comment>
<dbReference type="SMART" id="SM01419">
    <property type="entry name" value="Thiol-ester_cl"/>
    <property type="match status" value="1"/>
</dbReference>
<dbReference type="SUPFAM" id="SSF48239">
    <property type="entry name" value="Terpenoid cyclases/Protein prenyltransferases"/>
    <property type="match status" value="1"/>
</dbReference>
<name>A0A512H4L4_9PROT</name>
<keyword evidence="2" id="KW-0732">Signal</keyword>
<dbReference type="InterPro" id="IPR002890">
    <property type="entry name" value="MG2"/>
</dbReference>
<dbReference type="Pfam" id="PF01835">
    <property type="entry name" value="MG2"/>
    <property type="match status" value="1"/>
</dbReference>
<dbReference type="Pfam" id="PF17962">
    <property type="entry name" value="bMG6"/>
    <property type="match status" value="1"/>
</dbReference>
<dbReference type="InterPro" id="IPR051802">
    <property type="entry name" value="YfhM-like"/>
</dbReference>
<gene>
    <name evidence="5" type="ORF">ROR02_05230</name>
</gene>
<dbReference type="InterPro" id="IPR041246">
    <property type="entry name" value="Bact_MG10"/>
</dbReference>
<dbReference type="EMBL" id="BJZO01000008">
    <property type="protein sequence ID" value="GEO80392.1"/>
    <property type="molecule type" value="Genomic_DNA"/>
</dbReference>
<dbReference type="Gene3D" id="1.50.10.20">
    <property type="match status" value="1"/>
</dbReference>
<dbReference type="InterPro" id="IPR008930">
    <property type="entry name" value="Terpenoid_cyclase/PrenylTrfase"/>
</dbReference>
<accession>A0A512H4L4</accession>
<dbReference type="Pfam" id="PF17973">
    <property type="entry name" value="bMG10"/>
    <property type="match status" value="1"/>
</dbReference>
<dbReference type="Pfam" id="PF07703">
    <property type="entry name" value="A2M_BRD"/>
    <property type="match status" value="1"/>
</dbReference>
<organism evidence="5 6">
    <name type="scientific">Pararhodospirillum oryzae</name>
    <dbReference type="NCBI Taxonomy" id="478448"/>
    <lineage>
        <taxon>Bacteria</taxon>
        <taxon>Pseudomonadati</taxon>
        <taxon>Pseudomonadota</taxon>
        <taxon>Alphaproteobacteria</taxon>
        <taxon>Rhodospirillales</taxon>
        <taxon>Rhodospirillaceae</taxon>
        <taxon>Pararhodospirillum</taxon>
    </lineage>
</organism>
<dbReference type="InterPro" id="IPR021868">
    <property type="entry name" value="Alpha_2_Macroglob_MG3"/>
</dbReference>
<dbReference type="Pfam" id="PF11974">
    <property type="entry name" value="bMG3"/>
    <property type="match status" value="1"/>
</dbReference>
<sequence length="1799" mass="187383">MRRRRSPEPRPPRVPGRAGIAAGPGVLALVALLALLSGAAPGWAAVPAVAPAATATAAAETPAAPKTSVEDATALRVLAEEATALRTDIMNGATIAPAVAAHQAHESRQAAARGEWWEAISHLRQALKAGYAEPGRWLTLSDLYDKAEGPQPRAALAAYLHASESLAAGARVEGLVRTADLLMASDRDDLALILFRRAQTLLPTDRATAAIAALTGSGLTVRRTQVEADRDVARLCLELTAAPATKPDHPLSDYVSVEPAVEIAVSAVGKRLCLDGLPHGRDITVTLRPGLPSAAGGALSAPVSVTQAIPNRTPRAAFAGDAHILPARGVREVALRTVNLSQIWLTLSRVNERGLAFVLRDRGLRSAVSEDDVHNLAEDAGEQVWQGRLDIENQPNQEVATAIPMARLLPHPEPGLYLLTAEDRLGEATPWWRHPFQWLLITDIGLQAASGQDGLSVFARSLATGKPLTGATLTLVARNNEELGQATTDRNGMARFQPGQLAGTGGRTASWVMAHGPDGDFAYLDITGPAFDLSDRGVSGRAVPGPLDAFLYGDRGIYRPGETVHLTALLRDEAAKAVPGVPLTLKILRPDGVQVAAQVLSLNKTGAGVADVPLLREARTGLWEITAHVDPAAPPVGRWRFQVEDFAPRTMTLALTASAPALDLTTPTAAPVTLTAQADYLYGAPAANQPLSAAATLEIDPEPFAAYKEFHFGLVQETLEPRRLPLPEARTDAQGAATLEVSLSEPLPDTSHPLRALIRAEVADLGGHGAARTVIVPVRHLPLSLGIRPSYSGDTVDEGTTPSFSVVALDPAGAPVAGRTVDWTLVEEVSHFTWYESGGAWSYRRTVTDEPRASGRLTTDAQGLAQVATPIEAGAYRLEVSDGDGTLAAASVRLRAGWWTAASDERDTPDTLKVVHEGERHVPGDRARIHLEAPFAGEALISVVSDRVLDVLSVSLPREGLTVELPVTEAWGVGAYVVATAFRPGDGAGPQGPGRAMGVVWVPVDTGNRRLAVSLDLPERVRPQTHLDVPITVTGARGPVSLTLAAVDEGILQLTDFTSPDPVGHYLGKRALGLDYRDAYGRLLRAPDARPGRLREGGDASGRALDGLPPTSVRTVALFSGLVTTDAQGHAKVPLDLPDFDGRLRLMVVAFTPEAVGQADASVVVRDPLVALASLPRFLAPGDSALFSVTLDNQDGPAGPWTVAVTTDGAVGTEASAGSSSVTLAPGEHTVVRTVLKGLAAGTGRVTLSLTGPDGFARETSWPLAVRPAAPRTTVAHALDLPGHGRGTLPPAVLAGLDPASVALGLDLSTVPNLAPLTHARALARYPYGCLEQTISRAEPALAALTPGEESWWAPGAPKDALAHAIARVIGLQRADGGFALWRSTGGVEPWLSAYAMDFLLRAKDAGVAVPAFALERGLAYLDGLVASGDLADPELPTAAYAHYVLARAKAGDIASVRHFFDTYGARLPGLMPRAQTAAALALLGDRARASAALAPPPASTTPASPGAAVVPAAVQPGNDDDATPAPWSDALTVRDQAGALALALEANLPGFDPLAAANALALAANAVAAPSTQERAWLVRAAHALAQRQGSVMASVGGQAVTGERASISLPVDPARLKDGLAVVNESPRPLRVTLAVDGQPQTPPPAMTAGLTVTRRFTTLDGHPADLAGVRQNDLLVAVIEGSAPDPRILGAKTPVLVVDLLPAGFVIENPEVGEGQGTQGLDWLPALSTPDHAEARDDRFAAAVSLTPETPGFTLAYVVRAVTPGTFTLPGVAAESMLRPSVRGAQAGGSVTVVAR</sequence>
<dbReference type="InterPro" id="IPR041203">
    <property type="entry name" value="Bact_A2M_MG5"/>
</dbReference>
<dbReference type="Gene3D" id="2.60.40.1930">
    <property type="match status" value="1"/>
</dbReference>
<evidence type="ECO:0000313" key="6">
    <source>
        <dbReference type="Proteomes" id="UP000321567"/>
    </source>
</evidence>
<feature type="domain" description="Alpha-2-macroglobulin bait region" evidence="3">
    <location>
        <begin position="912"/>
        <end position="1054"/>
    </location>
</feature>
<dbReference type="Proteomes" id="UP000321567">
    <property type="component" value="Unassembled WGS sequence"/>
</dbReference>
<reference evidence="5 6" key="1">
    <citation type="submission" date="2019-07" db="EMBL/GenBank/DDBJ databases">
        <title>Whole genome shotgun sequence of Rhodospirillum oryzae NBRC 107573.</title>
        <authorList>
            <person name="Hosoyama A."/>
            <person name="Uohara A."/>
            <person name="Ohji S."/>
            <person name="Ichikawa N."/>
        </authorList>
    </citation>
    <scope>NUCLEOTIDE SEQUENCE [LARGE SCALE GENOMIC DNA]</scope>
    <source>
        <strain evidence="5 6">NBRC 107573</strain>
    </source>
</reference>
<proteinExistence type="inferred from homology"/>
<dbReference type="InterPro" id="IPR011625">
    <property type="entry name" value="A2M_N_BRD"/>
</dbReference>
<dbReference type="InterPro" id="IPR041462">
    <property type="entry name" value="Bact_A2M_MG6"/>
</dbReference>
<dbReference type="SMART" id="SM01359">
    <property type="entry name" value="A2M_N_2"/>
    <property type="match status" value="1"/>
</dbReference>
<comment type="caution">
    <text evidence="5">The sequence shown here is derived from an EMBL/GenBank/DDBJ whole genome shotgun (WGS) entry which is preliminary data.</text>
</comment>
<dbReference type="CDD" id="cd02891">
    <property type="entry name" value="A2M_like"/>
    <property type="match status" value="1"/>
</dbReference>
<dbReference type="InterPro" id="IPR047565">
    <property type="entry name" value="Alpha-macroglob_thiol-ester_cl"/>
</dbReference>
<dbReference type="Pfam" id="PF21142">
    <property type="entry name" value="A2M_bMG2"/>
    <property type="match status" value="1"/>
</dbReference>
<evidence type="ECO:0000313" key="5">
    <source>
        <dbReference type="EMBL" id="GEO80392.1"/>
    </source>
</evidence>
<dbReference type="InterPro" id="IPR026284">
    <property type="entry name" value="A2MG_proteobact"/>
</dbReference>
<feature type="domain" description="Alpha-2-macroglobulin" evidence="4">
    <location>
        <begin position="1116"/>
        <end position="1205"/>
    </location>
</feature>
<evidence type="ECO:0000256" key="1">
    <source>
        <dbReference type="ARBA" id="ARBA00010556"/>
    </source>
</evidence>
<evidence type="ECO:0000259" key="3">
    <source>
        <dbReference type="SMART" id="SM01359"/>
    </source>
</evidence>
<keyword evidence="6" id="KW-1185">Reference proteome</keyword>
<dbReference type="Pfam" id="PF00207">
    <property type="entry name" value="A2M"/>
    <property type="match status" value="1"/>
</dbReference>
<dbReference type="PANTHER" id="PTHR40094:SF1">
    <property type="entry name" value="UBIQUITIN DOMAIN-CONTAINING PROTEIN"/>
    <property type="match status" value="1"/>
</dbReference>
<dbReference type="InterPro" id="IPR001599">
    <property type="entry name" value="Macroglobln_a2"/>
</dbReference>
<dbReference type="RefSeq" id="WP_170244922.1">
    <property type="nucleotide sequence ID" value="NZ_BJZO01000008.1"/>
</dbReference>